<dbReference type="SUPFAM" id="SSF51735">
    <property type="entry name" value="NAD(P)-binding Rossmann-fold domains"/>
    <property type="match status" value="1"/>
</dbReference>
<dbReference type="PANTHER" id="PTHR43249">
    <property type="entry name" value="UDP-N-ACETYL-2-AMINO-2-DEOXY-D-GLUCURONATE OXIDASE"/>
    <property type="match status" value="1"/>
</dbReference>
<dbReference type="Pfam" id="PF01408">
    <property type="entry name" value="GFO_IDH_MocA"/>
    <property type="match status" value="1"/>
</dbReference>
<accession>A0A162C179</accession>
<dbReference type="PANTHER" id="PTHR43249:SF1">
    <property type="entry name" value="D-GLUCOSIDE 3-DEHYDROGENASE"/>
    <property type="match status" value="1"/>
</dbReference>
<evidence type="ECO:0000259" key="1">
    <source>
        <dbReference type="Pfam" id="PF01408"/>
    </source>
</evidence>
<dbReference type="AlphaFoldDB" id="A0A162C179"/>
<dbReference type="Gene3D" id="3.30.360.10">
    <property type="entry name" value="Dihydrodipicolinate Reductase, domain 2"/>
    <property type="match status" value="1"/>
</dbReference>
<dbReference type="Pfam" id="PF22725">
    <property type="entry name" value="GFO_IDH_MocA_C3"/>
    <property type="match status" value="1"/>
</dbReference>
<dbReference type="RefSeq" id="WP_004920643.1">
    <property type="nucleotide sequence ID" value="NZ_CP011859.1"/>
</dbReference>
<feature type="domain" description="GFO/IDH/MocA-like oxidoreductase" evidence="2">
    <location>
        <begin position="127"/>
        <end position="249"/>
    </location>
</feature>
<dbReference type="GO" id="GO:0000166">
    <property type="term" value="F:nucleotide binding"/>
    <property type="evidence" value="ECO:0007669"/>
    <property type="project" value="InterPro"/>
</dbReference>
<dbReference type="Proteomes" id="UP000189883">
    <property type="component" value="Chromosome"/>
</dbReference>
<gene>
    <name evidence="3" type="primary">rifL</name>
    <name evidence="3" type="ORF">AB406_1066</name>
</gene>
<dbReference type="InterPro" id="IPR036291">
    <property type="entry name" value="NAD(P)-bd_dom_sf"/>
</dbReference>
<evidence type="ECO:0000313" key="4">
    <source>
        <dbReference type="Proteomes" id="UP000189883"/>
    </source>
</evidence>
<evidence type="ECO:0000313" key="3">
    <source>
        <dbReference type="EMBL" id="AQY22015.1"/>
    </source>
</evidence>
<reference evidence="3 4" key="1">
    <citation type="submission" date="2015-06" db="EMBL/GenBank/DDBJ databases">
        <title>R. anatipestifer strain HXb2 is the most virulent strain so far, and the genome sequence would help us uncover the pathogenesis.</title>
        <authorList>
            <person name="Hu Q."/>
            <person name="Qi J."/>
            <person name="Bo H."/>
            <person name="Liu G."/>
            <person name="Tao M."/>
            <person name="Ding Y."/>
            <person name="Xue Y."/>
        </authorList>
    </citation>
    <scope>NUCLEOTIDE SEQUENCE [LARGE SCALE GENOMIC DNA]</scope>
    <source>
        <strain evidence="3 4">HXb2</strain>
    </source>
</reference>
<feature type="domain" description="Gfo/Idh/MocA-like oxidoreductase N-terminal" evidence="1">
    <location>
        <begin position="2"/>
        <end position="113"/>
    </location>
</feature>
<organism evidence="3 4">
    <name type="scientific">Riemerella anatipestifer</name>
    <name type="common">Moraxella anatipestifer</name>
    <dbReference type="NCBI Taxonomy" id="34085"/>
    <lineage>
        <taxon>Bacteria</taxon>
        <taxon>Pseudomonadati</taxon>
        <taxon>Bacteroidota</taxon>
        <taxon>Flavobacteriia</taxon>
        <taxon>Flavobacteriales</taxon>
        <taxon>Weeksellaceae</taxon>
        <taxon>Riemerella</taxon>
    </lineage>
</organism>
<dbReference type="SUPFAM" id="SSF55347">
    <property type="entry name" value="Glyceraldehyde-3-phosphate dehydrogenase-like, C-terminal domain"/>
    <property type="match status" value="1"/>
</dbReference>
<dbReference type="InterPro" id="IPR052515">
    <property type="entry name" value="Gfo/Idh/MocA_Oxidoreductase"/>
</dbReference>
<sequence length="321" mass="36979">MINIAILGLGFMGKKYLAAIEEIDEVQISAIIDDSAIENIDDIPYFKSLDDFLHSEIKVDLVVISTPNYLHFSQAKTLLEHGYHILIEKPFCLKGSEMETLIKIAQEKQLKIFFSTPNRFSPALAWLKKIQSENILGQPYLVQVNCFWNRDQRYYTPKSWKGRKELDGGTLYTQFFHFLDLILFTFGKAELLSSYMDTFRNRSLIEIEDTGVLTLKLATGGLVNFNFTTAVWDKNMETSMNIIAENGSVKISGQYFDEVSVCNLKNYKFSLNEVADNEYSNLQLNLKYALKKLSDIECDLEEMVYHQNLISLVENIYRNSK</sequence>
<evidence type="ECO:0000259" key="2">
    <source>
        <dbReference type="Pfam" id="PF22725"/>
    </source>
</evidence>
<name>A0A162C179_RIEAN</name>
<protein>
    <submittedName>
        <fullName evidence="3">Putative UDP-kanosamine synthase oxidoreductase subunit</fullName>
    </submittedName>
</protein>
<dbReference type="EMBL" id="CP011859">
    <property type="protein sequence ID" value="AQY22015.1"/>
    <property type="molecule type" value="Genomic_DNA"/>
</dbReference>
<dbReference type="InterPro" id="IPR055170">
    <property type="entry name" value="GFO_IDH_MocA-like_dom"/>
</dbReference>
<dbReference type="Gene3D" id="3.40.50.720">
    <property type="entry name" value="NAD(P)-binding Rossmann-like Domain"/>
    <property type="match status" value="1"/>
</dbReference>
<dbReference type="InterPro" id="IPR000683">
    <property type="entry name" value="Gfo/Idh/MocA-like_OxRdtase_N"/>
</dbReference>
<proteinExistence type="predicted"/>
<dbReference type="eggNOG" id="COG0673">
    <property type="taxonomic scope" value="Bacteria"/>
</dbReference>